<dbReference type="InterPro" id="IPR007138">
    <property type="entry name" value="ABM_dom"/>
</dbReference>
<name>A0A1B9AU44_9BACI</name>
<evidence type="ECO:0000313" key="3">
    <source>
        <dbReference type="Proteomes" id="UP000092578"/>
    </source>
</evidence>
<dbReference type="RefSeq" id="WP_065410842.1">
    <property type="nucleotide sequence ID" value="NZ_MAYT01000023.1"/>
</dbReference>
<dbReference type="Pfam" id="PF03992">
    <property type="entry name" value="ABM"/>
    <property type="match status" value="1"/>
</dbReference>
<proteinExistence type="predicted"/>
<comment type="caution">
    <text evidence="2">The sequence shown here is derived from an EMBL/GenBank/DDBJ whole genome shotgun (WGS) entry which is preliminary data.</text>
</comment>
<dbReference type="Gene3D" id="3.30.70.100">
    <property type="match status" value="1"/>
</dbReference>
<dbReference type="InterPro" id="IPR011008">
    <property type="entry name" value="Dimeric_a/b-barrel"/>
</dbReference>
<reference evidence="3" key="1">
    <citation type="submission" date="2016-05" db="EMBL/GenBank/DDBJ databases">
        <authorList>
            <person name="Liu B."/>
            <person name="Wang J."/>
            <person name="Zhu Y."/>
            <person name="Liu G."/>
            <person name="Chen Q."/>
            <person name="Chen Z."/>
            <person name="Lan J."/>
            <person name="Che J."/>
            <person name="Ge C."/>
            <person name="Shi H."/>
            <person name="Pan Z."/>
            <person name="Liu X."/>
        </authorList>
    </citation>
    <scope>NUCLEOTIDE SEQUENCE [LARGE SCALE GENOMIC DNA]</scope>
    <source>
        <strain evidence="3">FJAT-27215</strain>
    </source>
</reference>
<dbReference type="Proteomes" id="UP000092578">
    <property type="component" value="Unassembled WGS sequence"/>
</dbReference>
<keyword evidence="3" id="KW-1185">Reference proteome</keyword>
<dbReference type="SUPFAM" id="SSF54909">
    <property type="entry name" value="Dimeric alpha+beta barrel"/>
    <property type="match status" value="1"/>
</dbReference>
<accession>A0A1B9AU44</accession>
<dbReference type="InterPro" id="IPR050404">
    <property type="entry name" value="Heme-degrading_MO"/>
</dbReference>
<dbReference type="AlphaFoldDB" id="A0A1B9AU44"/>
<evidence type="ECO:0000313" key="2">
    <source>
        <dbReference type="EMBL" id="OCA87397.1"/>
    </source>
</evidence>
<organism evidence="2 3">
    <name type="scientific">Pseudobacillus wudalianchiensis</name>
    <dbReference type="NCBI Taxonomy" id="1743143"/>
    <lineage>
        <taxon>Bacteria</taxon>
        <taxon>Bacillati</taxon>
        <taxon>Bacillota</taxon>
        <taxon>Bacilli</taxon>
        <taxon>Bacillales</taxon>
        <taxon>Bacillaceae</taxon>
        <taxon>Pseudobacillus</taxon>
    </lineage>
</organism>
<dbReference type="EMBL" id="MAYT01000023">
    <property type="protein sequence ID" value="OCA87397.1"/>
    <property type="molecule type" value="Genomic_DNA"/>
</dbReference>
<gene>
    <name evidence="2" type="ORF">A8F95_09195</name>
</gene>
<dbReference type="PANTHER" id="PTHR34474:SF2">
    <property type="entry name" value="SIGNAL TRANSDUCTION PROTEIN TRAP"/>
    <property type="match status" value="1"/>
</dbReference>
<sequence length="171" mass="19681">MYIFITTGTYNFMKTLQEKHASEKIILMENAEGATLLHETNNKKSIFQSPRKYEVIDTSGELADHGFVVCNNIPVTDEGRPIFEYRFKGRARAIENTPGFIAIRVLRPLNSDTYVILTQWQDRESFTNWKDSKEFKQAHETKKPEAGVNQQPHIFSSPSYVTTYVVPSEND</sequence>
<dbReference type="PROSITE" id="PS51725">
    <property type="entry name" value="ABM"/>
    <property type="match status" value="1"/>
</dbReference>
<dbReference type="PANTHER" id="PTHR34474">
    <property type="entry name" value="SIGNAL TRANSDUCTION PROTEIN TRAP"/>
    <property type="match status" value="1"/>
</dbReference>
<evidence type="ECO:0000259" key="1">
    <source>
        <dbReference type="PROSITE" id="PS51725"/>
    </source>
</evidence>
<protein>
    <submittedName>
        <fullName evidence="2">Signal transduction protein TRAP</fullName>
    </submittedName>
</protein>
<feature type="domain" description="ABM" evidence="1">
    <location>
        <begin position="67"/>
        <end position="155"/>
    </location>
</feature>